<accession>X0TMJ4</accession>
<evidence type="ECO:0000313" key="2">
    <source>
        <dbReference type="EMBL" id="GAF94788.1"/>
    </source>
</evidence>
<evidence type="ECO:0000256" key="1">
    <source>
        <dbReference type="ARBA" id="ARBA00038414"/>
    </source>
</evidence>
<gene>
    <name evidence="2" type="ORF">S01H1_26130</name>
</gene>
<dbReference type="Pfam" id="PF01177">
    <property type="entry name" value="Asp_Glu_race"/>
    <property type="match status" value="1"/>
</dbReference>
<comment type="caution">
    <text evidence="2">The sequence shown here is derived from an EMBL/GenBank/DDBJ whole genome shotgun (WGS) entry which is preliminary data.</text>
</comment>
<name>X0TMJ4_9ZZZZ</name>
<dbReference type="EMBL" id="BARS01015823">
    <property type="protein sequence ID" value="GAF94788.1"/>
    <property type="molecule type" value="Genomic_DNA"/>
</dbReference>
<dbReference type="InterPro" id="IPR015942">
    <property type="entry name" value="Asp/Glu/hydantoin_racemase"/>
</dbReference>
<dbReference type="AlphaFoldDB" id="X0TMJ4"/>
<dbReference type="InterPro" id="IPR053714">
    <property type="entry name" value="Iso_Racemase_Enz_sf"/>
</dbReference>
<reference evidence="2" key="1">
    <citation type="journal article" date="2014" name="Front. Microbiol.">
        <title>High frequency of phylogenetically diverse reductive dehalogenase-homologous genes in deep subseafloor sedimentary metagenomes.</title>
        <authorList>
            <person name="Kawai M."/>
            <person name="Futagami T."/>
            <person name="Toyoda A."/>
            <person name="Takaki Y."/>
            <person name="Nishi S."/>
            <person name="Hori S."/>
            <person name="Arai W."/>
            <person name="Tsubouchi T."/>
            <person name="Morono Y."/>
            <person name="Uchiyama I."/>
            <person name="Ito T."/>
            <person name="Fujiyama A."/>
            <person name="Inagaki F."/>
            <person name="Takami H."/>
        </authorList>
    </citation>
    <scope>NUCLEOTIDE SEQUENCE</scope>
    <source>
        <strain evidence="2">Expedition CK06-06</strain>
    </source>
</reference>
<organism evidence="2">
    <name type="scientific">marine sediment metagenome</name>
    <dbReference type="NCBI Taxonomy" id="412755"/>
    <lineage>
        <taxon>unclassified sequences</taxon>
        <taxon>metagenomes</taxon>
        <taxon>ecological metagenomes</taxon>
    </lineage>
</organism>
<dbReference type="GO" id="GO:0047661">
    <property type="term" value="F:amino-acid racemase activity"/>
    <property type="evidence" value="ECO:0007669"/>
    <property type="project" value="InterPro"/>
</dbReference>
<sequence>MSKILWIDPVGTDLFDQPIKEFLETAKGPETKLDVVSLARGPMHLEYHYYEALILTDTLHAVRKAELDGYDAAVIGCFYDPGLREAREISERLVVTAPAEAAMHIAST</sequence>
<comment type="similarity">
    <text evidence="1">Belongs to the HyuE racemase family.</text>
</comment>
<protein>
    <recommendedName>
        <fullName evidence="3">Hydantoin racemase</fullName>
    </recommendedName>
</protein>
<evidence type="ECO:0008006" key="3">
    <source>
        <dbReference type="Google" id="ProtNLM"/>
    </source>
</evidence>
<proteinExistence type="inferred from homology"/>
<dbReference type="Gene3D" id="3.40.50.12500">
    <property type="match status" value="1"/>
</dbReference>
<feature type="non-terminal residue" evidence="2">
    <location>
        <position position="108"/>
    </location>
</feature>